<keyword evidence="4" id="KW-1185">Reference proteome</keyword>
<feature type="domain" description="NADPH-dependent FMN reductase-like" evidence="1">
    <location>
        <begin position="1"/>
        <end position="144"/>
    </location>
</feature>
<dbReference type="EMBL" id="CYSC01000016">
    <property type="protein sequence ID" value="CUH70977.1"/>
    <property type="molecule type" value="Genomic_DNA"/>
</dbReference>
<evidence type="ECO:0000313" key="2">
    <source>
        <dbReference type="EMBL" id="CUH69815.1"/>
    </source>
</evidence>
<keyword evidence="3" id="KW-0560">Oxidoreductase</keyword>
<dbReference type="InterPro" id="IPR050712">
    <property type="entry name" value="NAD(P)H-dep_reductase"/>
</dbReference>
<protein>
    <submittedName>
        <fullName evidence="3">FMN-dependent NADPH-azoreductase</fullName>
        <ecNumber evidence="3">1.7.-.-</ecNumber>
    </submittedName>
</protein>
<dbReference type="GO" id="GO:0005829">
    <property type="term" value="C:cytosol"/>
    <property type="evidence" value="ECO:0007669"/>
    <property type="project" value="TreeGrafter"/>
</dbReference>
<proteinExistence type="predicted"/>
<gene>
    <name evidence="3" type="primary">azr</name>
    <name evidence="2" type="ORF">TL5118_03785</name>
    <name evidence="3" type="ORF">TL5120_00757</name>
</gene>
<dbReference type="GO" id="GO:0016491">
    <property type="term" value="F:oxidoreductase activity"/>
    <property type="evidence" value="ECO:0007669"/>
    <property type="project" value="UniProtKB-KW"/>
</dbReference>
<evidence type="ECO:0000313" key="3">
    <source>
        <dbReference type="EMBL" id="CUH70977.1"/>
    </source>
</evidence>
<accession>A0A0P1FP24</accession>
<dbReference type="AlphaFoldDB" id="A0A0P1FP24"/>
<dbReference type="Pfam" id="PF03358">
    <property type="entry name" value="FMN_red"/>
    <property type="match status" value="1"/>
</dbReference>
<dbReference type="InterPro" id="IPR029039">
    <property type="entry name" value="Flavoprotein-like_sf"/>
</dbReference>
<reference evidence="2 4" key="1">
    <citation type="submission" date="2015-09" db="EMBL/GenBank/DDBJ databases">
        <authorList>
            <person name="Rodrigo-Torres L."/>
            <person name="Arahal D.R."/>
        </authorList>
    </citation>
    <scope>NUCLEOTIDE SEQUENCE [LARGE SCALE GENOMIC DNA]</scope>
    <source>
        <strain evidence="2 4">CECT 5118</strain>
    </source>
</reference>
<dbReference type="EC" id="1.7.-.-" evidence="3"/>
<organism evidence="3 5">
    <name type="scientific">Thalassovita autumnalis</name>
    <dbReference type="NCBI Taxonomy" id="2072972"/>
    <lineage>
        <taxon>Bacteria</taxon>
        <taxon>Pseudomonadati</taxon>
        <taxon>Pseudomonadota</taxon>
        <taxon>Alphaproteobacteria</taxon>
        <taxon>Rhodobacterales</taxon>
        <taxon>Roseobacteraceae</taxon>
        <taxon>Thalassovita</taxon>
    </lineage>
</organism>
<dbReference type="RefSeq" id="WP_306345403.1">
    <property type="nucleotide sequence ID" value="NZ_CYSB01000041.1"/>
</dbReference>
<dbReference type="EMBL" id="CYSB01000041">
    <property type="protein sequence ID" value="CUH69815.1"/>
    <property type="molecule type" value="Genomic_DNA"/>
</dbReference>
<dbReference type="SUPFAM" id="SSF52218">
    <property type="entry name" value="Flavoproteins"/>
    <property type="match status" value="1"/>
</dbReference>
<name>A0A0P1FP24_9RHOB</name>
<dbReference type="InterPro" id="IPR005025">
    <property type="entry name" value="FMN_Rdtase-like_dom"/>
</dbReference>
<dbReference type="PANTHER" id="PTHR30543:SF21">
    <property type="entry name" value="NAD(P)H-DEPENDENT FMN REDUCTASE LOT6"/>
    <property type="match status" value="1"/>
</dbReference>
<reference evidence="3 5" key="2">
    <citation type="submission" date="2015-09" db="EMBL/GenBank/DDBJ databases">
        <authorList>
            <consortium name="Swine Surveillance"/>
        </authorList>
    </citation>
    <scope>NUCLEOTIDE SEQUENCE [LARGE SCALE GENOMIC DNA]</scope>
    <source>
        <strain evidence="3 5">5120</strain>
    </source>
</reference>
<evidence type="ECO:0000313" key="5">
    <source>
        <dbReference type="Proteomes" id="UP000051887"/>
    </source>
</evidence>
<evidence type="ECO:0000259" key="1">
    <source>
        <dbReference type="Pfam" id="PF03358"/>
    </source>
</evidence>
<dbReference type="Proteomes" id="UP000051086">
    <property type="component" value="Unassembled WGS sequence"/>
</dbReference>
<dbReference type="Gene3D" id="3.40.50.360">
    <property type="match status" value="1"/>
</dbReference>
<dbReference type="GO" id="GO:0010181">
    <property type="term" value="F:FMN binding"/>
    <property type="evidence" value="ECO:0007669"/>
    <property type="project" value="TreeGrafter"/>
</dbReference>
<dbReference type="PANTHER" id="PTHR30543">
    <property type="entry name" value="CHROMATE REDUCTASE"/>
    <property type="match status" value="1"/>
</dbReference>
<sequence>MNILTISGSLRGDSVNRKLLAEAATLYGGEVVEADLNLPLYDGDLEAAEGLPAKVKTLADQVLNAEAILISTPEYNKAPSGVLKNALDWLSRDSRKVLSGKPVAVMSAAAGRTGGETAQYVLRNFLTPLRANVVAGPAVCVAFAGKELKQVGWKTNAT</sequence>
<evidence type="ECO:0000313" key="4">
    <source>
        <dbReference type="Proteomes" id="UP000051086"/>
    </source>
</evidence>
<dbReference type="Proteomes" id="UP000051887">
    <property type="component" value="Unassembled WGS sequence"/>
</dbReference>